<feature type="compositionally biased region" description="Acidic residues" evidence="1">
    <location>
        <begin position="51"/>
        <end position="62"/>
    </location>
</feature>
<sequence>MPNEYYCDCGYADNVGGKCPECGTTMMKIGADEELEELPAVEKYPAKDFSEEAEAVEENIDDGGERIPQRKAA</sequence>
<protein>
    <submittedName>
        <fullName evidence="2">Uncharacterized protein</fullName>
    </submittedName>
</protein>
<proteinExistence type="predicted"/>
<comment type="caution">
    <text evidence="2">The sequence shown here is derived from an EMBL/GenBank/DDBJ whole genome shotgun (WGS) entry which is preliminary data.</text>
</comment>
<organism evidence="2 3">
    <name type="scientific">Candidatus Berkelbacteria bacterium CG1_02_42_45</name>
    <dbReference type="NCBI Taxonomy" id="1805036"/>
    <lineage>
        <taxon>Bacteria</taxon>
        <taxon>Candidatus Berkelbacteria</taxon>
    </lineage>
</organism>
<feature type="region of interest" description="Disordered" evidence="1">
    <location>
        <begin position="51"/>
        <end position="73"/>
    </location>
</feature>
<evidence type="ECO:0000256" key="1">
    <source>
        <dbReference type="SAM" id="MobiDB-lite"/>
    </source>
</evidence>
<name>A0A1J4RQP4_9BACT</name>
<accession>A0A1J4RQP4</accession>
<dbReference type="Proteomes" id="UP000182753">
    <property type="component" value="Unassembled WGS sequence"/>
</dbReference>
<dbReference type="EMBL" id="MNUJ01000029">
    <property type="protein sequence ID" value="OIN89705.1"/>
    <property type="molecule type" value="Genomic_DNA"/>
</dbReference>
<evidence type="ECO:0000313" key="3">
    <source>
        <dbReference type="Proteomes" id="UP000182753"/>
    </source>
</evidence>
<feature type="compositionally biased region" description="Basic and acidic residues" evidence="1">
    <location>
        <begin position="63"/>
        <end position="73"/>
    </location>
</feature>
<dbReference type="AlphaFoldDB" id="A0A1J4RQP4"/>
<reference evidence="2 3" key="1">
    <citation type="journal article" date="2016" name="Environ. Microbiol.">
        <title>Genomic resolution of a cold subsurface aquifer community provides metabolic insights for novel microbes adapted to high CO concentrations.</title>
        <authorList>
            <person name="Probst A.J."/>
            <person name="Castelle C.J."/>
            <person name="Singh A."/>
            <person name="Brown C.T."/>
            <person name="Anantharaman K."/>
            <person name="Sharon I."/>
            <person name="Hug L.A."/>
            <person name="Burstein D."/>
            <person name="Emerson J.B."/>
            <person name="Thomas B.C."/>
            <person name="Banfield J.F."/>
        </authorList>
    </citation>
    <scope>NUCLEOTIDE SEQUENCE [LARGE SCALE GENOMIC DNA]</scope>
    <source>
        <strain evidence="2">CG1_02_42_45</strain>
    </source>
</reference>
<gene>
    <name evidence="2" type="ORF">AUJ40_01450</name>
</gene>
<evidence type="ECO:0000313" key="2">
    <source>
        <dbReference type="EMBL" id="OIN89705.1"/>
    </source>
</evidence>